<proteinExistence type="inferred from homology"/>
<keyword evidence="3 12" id="KW-0808">Transferase</keyword>
<dbReference type="InterPro" id="IPR013264">
    <property type="entry name" value="DNAG_N"/>
</dbReference>
<evidence type="ECO:0000256" key="12">
    <source>
        <dbReference type="HAMAP-Rule" id="MF_00974"/>
    </source>
</evidence>
<dbReference type="Gene3D" id="3.90.580.10">
    <property type="entry name" value="Zinc finger, CHC2-type domain"/>
    <property type="match status" value="1"/>
</dbReference>
<evidence type="ECO:0000259" key="15">
    <source>
        <dbReference type="PROSITE" id="PS50880"/>
    </source>
</evidence>
<dbReference type="Pfam" id="PF10410">
    <property type="entry name" value="DnaB_bind"/>
    <property type="match status" value="1"/>
</dbReference>
<evidence type="ECO:0000313" key="16">
    <source>
        <dbReference type="EMBL" id="QBO37421.1"/>
    </source>
</evidence>
<dbReference type="PROSITE" id="PS50880">
    <property type="entry name" value="TOPRIM"/>
    <property type="match status" value="1"/>
</dbReference>
<keyword evidence="17" id="KW-1185">Reference proteome</keyword>
<dbReference type="EC" id="2.7.7.101" evidence="12"/>
<gene>
    <name evidence="12" type="primary">dnaG</name>
    <name evidence="16" type="ORF">EQG49_00070</name>
</gene>
<dbReference type="GO" id="GO:0005737">
    <property type="term" value="C:cytoplasm"/>
    <property type="evidence" value="ECO:0007669"/>
    <property type="project" value="TreeGrafter"/>
</dbReference>
<feature type="zinc finger region" description="CHC2-type" evidence="12 14">
    <location>
        <begin position="40"/>
        <end position="64"/>
    </location>
</feature>
<dbReference type="Pfam" id="PF08275">
    <property type="entry name" value="DNAG_N"/>
    <property type="match status" value="1"/>
</dbReference>
<evidence type="ECO:0000313" key="17">
    <source>
        <dbReference type="Proteomes" id="UP000292886"/>
    </source>
</evidence>
<dbReference type="InterPro" id="IPR037068">
    <property type="entry name" value="DNA_primase_core_N_sf"/>
</dbReference>
<dbReference type="SUPFAM" id="SSF56731">
    <property type="entry name" value="DNA primase core"/>
    <property type="match status" value="1"/>
</dbReference>
<evidence type="ECO:0000256" key="2">
    <source>
        <dbReference type="ARBA" id="ARBA00022515"/>
    </source>
</evidence>
<keyword evidence="9" id="KW-0460">Magnesium</keyword>
<comment type="subunit">
    <text evidence="12">Monomer. Interacts with DnaB.</text>
</comment>
<dbReference type="Gene3D" id="3.40.1360.10">
    <property type="match status" value="1"/>
</dbReference>
<dbReference type="NCBIfam" id="TIGR01391">
    <property type="entry name" value="dnaG"/>
    <property type="match status" value="1"/>
</dbReference>
<dbReference type="EMBL" id="CP037940">
    <property type="protein sequence ID" value="QBO37421.1"/>
    <property type="molecule type" value="Genomic_DNA"/>
</dbReference>
<evidence type="ECO:0000256" key="13">
    <source>
        <dbReference type="PIRNR" id="PIRNR002811"/>
    </source>
</evidence>
<dbReference type="CDD" id="cd03364">
    <property type="entry name" value="TOPRIM_DnaG_primases"/>
    <property type="match status" value="1"/>
</dbReference>
<dbReference type="PIRSF" id="PIRSF002811">
    <property type="entry name" value="DnaG"/>
    <property type="match status" value="1"/>
</dbReference>
<dbReference type="RefSeq" id="WP_133364498.1">
    <property type="nucleotide sequence ID" value="NZ_CP037940.1"/>
</dbReference>
<keyword evidence="11 12" id="KW-0804">Transcription</keyword>
<comment type="cofactor">
    <cofactor evidence="12 13 14">
        <name>Zn(2+)</name>
        <dbReference type="ChEBI" id="CHEBI:29105"/>
    </cofactor>
    <text evidence="12 13 14">Binds 1 zinc ion per monomer.</text>
</comment>
<evidence type="ECO:0000256" key="10">
    <source>
        <dbReference type="ARBA" id="ARBA00023125"/>
    </source>
</evidence>
<keyword evidence="6 12" id="KW-0479">Metal-binding</keyword>
<comment type="catalytic activity">
    <reaction evidence="12">
        <text>ssDNA + n NTP = ssDNA/pppN(pN)n-1 hybrid + (n-1) diphosphate.</text>
        <dbReference type="EC" id="2.7.7.101"/>
    </reaction>
</comment>
<protein>
    <recommendedName>
        <fullName evidence="12 13">DNA primase</fullName>
        <ecNumber evidence="12">2.7.7.101</ecNumber>
    </recommendedName>
</protein>
<comment type="domain">
    <text evidence="12">Contains an N-terminal zinc-binding domain, a central core domain that contains the primase activity, and a C-terminal DnaB-binding domain.</text>
</comment>
<dbReference type="PANTHER" id="PTHR30313:SF2">
    <property type="entry name" value="DNA PRIMASE"/>
    <property type="match status" value="1"/>
</dbReference>
<dbReference type="PANTHER" id="PTHR30313">
    <property type="entry name" value="DNA PRIMASE"/>
    <property type="match status" value="1"/>
</dbReference>
<sequence length="620" mass="70514">MASRIPEAVIDQVRTSVNITDVVSEYVQLHKQGRNLFGKCPWHDERTPSFSVNEDKQIFHCFSCGRGGNVFQFLIELQNLSFPEAVVKVAEIAHVPLDAAYTQTQAATPVTSENGQLYELYTEAAKLYHHMLVNTAQGEPSLEYLQKRGLDEQTIDLFALGYAPKTPLLLPYFQEKGTDYQLLRQSELFIVNDDGTLRDRFVNRVLFTIRNAQGQVIAFSGRSLEPNEQAKYINSPESKIFNKSKELFNFDLARQHIRRAKTVILFEGFMDVIAAYSSGLQNGVASMGTSLTQDQVRLLDRVTDKVLIAYDGDNPGQEATKRAISLLGQYAPNIQVQVVHLPEGLDPDEYLRKYGADEFVNVFSHALESPVTFAMRYLKKNRNLANESEKLAYIDDVLAVIATGQNPVERDLQLNQLVAEFGISRESLQGQLQQLILTNRAQAQQQEAPYQDFSNQNAPFDMVEPVQVTLQVQKRPRTKVERAERTLLLWMLHNHNIWQEVTAIQGFHFAHSDYEALFLMAQGYKATHLEYDVGGFLDFIGDDKLQRLLTDIENDDFVPEPNMRAVNDYVTLIMQDSPLEELITSKAQQISEAKQLGNAQLQIQLTNEYIELLRQRQAKR</sequence>
<dbReference type="HAMAP" id="MF_00974">
    <property type="entry name" value="DNA_primase_DnaG"/>
    <property type="match status" value="1"/>
</dbReference>
<keyword evidence="2 12" id="KW-0639">Primosome</keyword>
<dbReference type="GO" id="GO:0003899">
    <property type="term" value="F:DNA-directed RNA polymerase activity"/>
    <property type="evidence" value="ECO:0007669"/>
    <property type="project" value="UniProtKB-UniRule"/>
</dbReference>
<keyword evidence="8 12" id="KW-0862">Zinc</keyword>
<evidence type="ECO:0000256" key="3">
    <source>
        <dbReference type="ARBA" id="ARBA00022679"/>
    </source>
</evidence>
<evidence type="ECO:0000256" key="1">
    <source>
        <dbReference type="ARBA" id="ARBA00022478"/>
    </source>
</evidence>
<dbReference type="Pfam" id="PF13155">
    <property type="entry name" value="Toprim_2"/>
    <property type="match status" value="1"/>
</dbReference>
<dbReference type="Gene3D" id="1.10.860.10">
    <property type="entry name" value="DNAb Helicase, Chain A"/>
    <property type="match status" value="1"/>
</dbReference>
<dbReference type="GO" id="GO:0003677">
    <property type="term" value="F:DNA binding"/>
    <property type="evidence" value="ECO:0007669"/>
    <property type="project" value="UniProtKB-KW"/>
</dbReference>
<evidence type="ECO:0000256" key="4">
    <source>
        <dbReference type="ARBA" id="ARBA00022695"/>
    </source>
</evidence>
<evidence type="ECO:0000256" key="5">
    <source>
        <dbReference type="ARBA" id="ARBA00022705"/>
    </source>
</evidence>
<evidence type="ECO:0000256" key="7">
    <source>
        <dbReference type="ARBA" id="ARBA00022771"/>
    </source>
</evidence>
<dbReference type="InterPro" id="IPR050219">
    <property type="entry name" value="DnaG_primase"/>
</dbReference>
<dbReference type="GO" id="GO:0000428">
    <property type="term" value="C:DNA-directed RNA polymerase complex"/>
    <property type="evidence" value="ECO:0007669"/>
    <property type="project" value="UniProtKB-KW"/>
</dbReference>
<reference evidence="17" key="1">
    <citation type="submission" date="2019-03" db="EMBL/GenBank/DDBJ databases">
        <title>Weissella sp. 26KH-42 Genome sequencing.</title>
        <authorList>
            <person name="Heo J."/>
            <person name="Kim S.-J."/>
            <person name="Kim J.-S."/>
            <person name="Hong S.-B."/>
            <person name="Kwon S.-W."/>
        </authorList>
    </citation>
    <scope>NUCLEOTIDE SEQUENCE [LARGE SCALE GENOMIC DNA]</scope>
    <source>
        <strain evidence="17">26KH-42</strain>
    </source>
</reference>
<evidence type="ECO:0000256" key="6">
    <source>
        <dbReference type="ARBA" id="ARBA00022723"/>
    </source>
</evidence>
<dbReference type="InterPro" id="IPR006171">
    <property type="entry name" value="TOPRIM_dom"/>
</dbReference>
<feature type="domain" description="Toprim" evidence="15">
    <location>
        <begin position="261"/>
        <end position="342"/>
    </location>
</feature>
<dbReference type="InterPro" id="IPR002694">
    <property type="entry name" value="Znf_CHC2"/>
</dbReference>
<dbReference type="InterPro" id="IPR006295">
    <property type="entry name" value="DNA_primase_DnaG"/>
</dbReference>
<dbReference type="SMART" id="SM00493">
    <property type="entry name" value="TOPRIM"/>
    <property type="match status" value="1"/>
</dbReference>
<keyword evidence="10 12" id="KW-0238">DNA-binding</keyword>
<dbReference type="Proteomes" id="UP000292886">
    <property type="component" value="Chromosome"/>
</dbReference>
<dbReference type="GO" id="GO:1990077">
    <property type="term" value="C:primosome complex"/>
    <property type="evidence" value="ECO:0007669"/>
    <property type="project" value="UniProtKB-KW"/>
</dbReference>
<organism evidence="16 17">
    <name type="scientific">Periweissella cryptocerci</name>
    <dbReference type="NCBI Taxonomy" id="2506420"/>
    <lineage>
        <taxon>Bacteria</taxon>
        <taxon>Bacillati</taxon>
        <taxon>Bacillota</taxon>
        <taxon>Bacilli</taxon>
        <taxon>Lactobacillales</taxon>
        <taxon>Lactobacillaceae</taxon>
        <taxon>Periweissella</taxon>
    </lineage>
</organism>
<dbReference type="InterPro" id="IPR016136">
    <property type="entry name" value="DNA_helicase_N/primase_C"/>
</dbReference>
<evidence type="ECO:0000256" key="9">
    <source>
        <dbReference type="ARBA" id="ARBA00022842"/>
    </source>
</evidence>
<dbReference type="AlphaFoldDB" id="A0A4P6YX66"/>
<keyword evidence="1 12" id="KW-0240">DNA-directed RNA polymerase</keyword>
<dbReference type="OrthoDB" id="9803773at2"/>
<dbReference type="KEGG" id="wei:EQG49_00070"/>
<dbReference type="InterPro" id="IPR036977">
    <property type="entry name" value="DNA_primase_Znf_CHC2"/>
</dbReference>
<name>A0A4P6YX66_9LACO</name>
<dbReference type="GO" id="GO:0008270">
    <property type="term" value="F:zinc ion binding"/>
    <property type="evidence" value="ECO:0007669"/>
    <property type="project" value="UniProtKB-UniRule"/>
</dbReference>
<evidence type="ECO:0000256" key="11">
    <source>
        <dbReference type="ARBA" id="ARBA00023163"/>
    </source>
</evidence>
<accession>A0A4P6YX66</accession>
<keyword evidence="4 12" id="KW-0548">Nucleotidyltransferase</keyword>
<keyword evidence="5 12" id="KW-0235">DNA replication</keyword>
<dbReference type="InterPro" id="IPR034151">
    <property type="entry name" value="TOPRIM_DnaG_bac"/>
</dbReference>
<dbReference type="FunFam" id="3.90.580.10:FF:000001">
    <property type="entry name" value="DNA primase"/>
    <property type="match status" value="1"/>
</dbReference>
<dbReference type="Pfam" id="PF01807">
    <property type="entry name" value="Zn_ribbon_DnaG"/>
    <property type="match status" value="1"/>
</dbReference>
<dbReference type="InterPro" id="IPR030846">
    <property type="entry name" value="DnaG_bac"/>
</dbReference>
<comment type="similarity">
    <text evidence="12 13">Belongs to the DnaG primase family.</text>
</comment>
<dbReference type="Gene3D" id="3.90.980.10">
    <property type="entry name" value="DNA primase, catalytic core, N-terminal domain"/>
    <property type="match status" value="1"/>
</dbReference>
<evidence type="ECO:0000256" key="8">
    <source>
        <dbReference type="ARBA" id="ARBA00022833"/>
    </source>
</evidence>
<dbReference type="SMART" id="SM00400">
    <property type="entry name" value="ZnF_CHCC"/>
    <property type="match status" value="1"/>
</dbReference>
<dbReference type="InterPro" id="IPR019475">
    <property type="entry name" value="DNA_primase_DnaB-bd"/>
</dbReference>
<keyword evidence="7 12" id="KW-0863">Zinc-finger</keyword>
<comment type="function">
    <text evidence="12 13">RNA polymerase that catalyzes the synthesis of short RNA molecules used as primers for DNA polymerase during DNA replication.</text>
</comment>
<evidence type="ECO:0000256" key="14">
    <source>
        <dbReference type="PIRSR" id="PIRSR002811-1"/>
    </source>
</evidence>
<dbReference type="GO" id="GO:0006269">
    <property type="term" value="P:DNA replication, synthesis of primer"/>
    <property type="evidence" value="ECO:0007669"/>
    <property type="project" value="UniProtKB-UniRule"/>
</dbReference>
<dbReference type="SUPFAM" id="SSF57783">
    <property type="entry name" value="Zinc beta-ribbon"/>
    <property type="match status" value="1"/>
</dbReference>